<feature type="domain" description="MI" evidence="8">
    <location>
        <begin position="328"/>
        <end position="452"/>
    </location>
</feature>
<dbReference type="HOGENOM" id="CLU_006308_3_4_1"/>
<dbReference type="InParanoid" id="A5DYC3"/>
<organism evidence="9 10">
    <name type="scientific">Lodderomyces elongisporus (strain ATCC 11503 / CBS 2605 / JCM 1781 / NBRC 1676 / NRRL YB-4239)</name>
    <name type="common">Yeast</name>
    <name type="synonym">Saccharomyces elongisporus</name>
    <dbReference type="NCBI Taxonomy" id="379508"/>
    <lineage>
        <taxon>Eukaryota</taxon>
        <taxon>Fungi</taxon>
        <taxon>Dikarya</taxon>
        <taxon>Ascomycota</taxon>
        <taxon>Saccharomycotina</taxon>
        <taxon>Pichiomycetes</taxon>
        <taxon>Debaryomycetaceae</taxon>
        <taxon>Candida/Lodderomyces clade</taxon>
        <taxon>Lodderomyces</taxon>
    </lineage>
</organism>
<feature type="compositionally biased region" description="Acidic residues" evidence="7">
    <location>
        <begin position="276"/>
        <end position="289"/>
    </location>
</feature>
<dbReference type="PANTHER" id="PTHR18034:SF3">
    <property type="entry name" value="PRE-MRNA-SPLICING FACTOR CWC22 HOMOLOG"/>
    <property type="match status" value="1"/>
</dbReference>
<dbReference type="GO" id="GO:0071013">
    <property type="term" value="C:catalytic step 2 spliceosome"/>
    <property type="evidence" value="ECO:0007669"/>
    <property type="project" value="TreeGrafter"/>
</dbReference>
<feature type="region of interest" description="Disordered" evidence="7">
    <location>
        <begin position="276"/>
        <end position="304"/>
    </location>
</feature>
<dbReference type="OrthoDB" id="3938623at2759"/>
<comment type="similarity">
    <text evidence="2">Belongs to the CWC22 family.</text>
</comment>
<dbReference type="SMART" id="SM00543">
    <property type="entry name" value="MIF4G"/>
    <property type="match status" value="1"/>
</dbReference>
<gene>
    <name evidence="9" type="ORF">LELG_02360</name>
</gene>
<keyword evidence="3" id="KW-0507">mRNA processing</keyword>
<keyword evidence="10" id="KW-1185">Reference proteome</keyword>
<dbReference type="KEGG" id="lel:PVL30_003208"/>
<dbReference type="GeneID" id="5232948"/>
<evidence type="ECO:0000256" key="1">
    <source>
        <dbReference type="ARBA" id="ARBA00004123"/>
    </source>
</evidence>
<evidence type="ECO:0000256" key="7">
    <source>
        <dbReference type="SAM" id="MobiDB-lite"/>
    </source>
</evidence>
<dbReference type="EMBL" id="CH981526">
    <property type="protein sequence ID" value="EDK44181.1"/>
    <property type="molecule type" value="Genomic_DNA"/>
</dbReference>
<dbReference type="GO" id="GO:0003723">
    <property type="term" value="F:RNA binding"/>
    <property type="evidence" value="ECO:0007669"/>
    <property type="project" value="InterPro"/>
</dbReference>
<sequence length="617" mass="70851">MVSLEQQKKPLEIEETTQRKLWGDLKNTITFHVLNVNRSNIKQVVVKLFKCNIDRGRGLFARAVMKAQMENVKDTSSVYASLVAVLNSKLPKIGKLLCSRLLLQFKLAYMKNNWRVCHSSLVFICHLVLQEVMSEIILLQIIQLLLEHHTAGDIELIAEVFKISGSFLNKDSNIATNMILGRLNDLLQEDEGLSHKSRSTINYVLRLGQRQFKGTGIVDNTLDLVEDDDKETHEILIDSKLKSRDHLDLFYVDPDFAKNEADYQRQLVDILDESNEFEEEQEQEQDQGQDQESGEKRHSRQYKSPLELAKDVKQGVKVVDMSQSEILEFQKRVYLTVMSSMSADEAVHKLLRLKKSYSNSQQNHMVNEKFLADMIIKCCSQEKSYSKFFGIIGEKLCSRDGQWHNKFVDLFKAYYLEIDKFETNSLRNIGKFFGHLFASDVIALEQAWNEIKITEEDTNPPRRILLKFIFQEMVEEMGIKEMQRRLIFDLHVKRHINGVFPVVGVSWKDADDIRFSINFFTAIGLGVLTEEMREVLNNLPEERGRSMSRNRDGDKNRNSSDGSYGYSRSGSSSYSRSRSNSSTRSFSRSRSGSPTGLKSTNAEKVAESTGDIINKLT</sequence>
<name>A5DYC3_LODEL</name>
<reference evidence="9 10" key="1">
    <citation type="journal article" date="2009" name="Nature">
        <title>Evolution of pathogenicity and sexual reproduction in eight Candida genomes.</title>
        <authorList>
            <person name="Butler G."/>
            <person name="Rasmussen M.D."/>
            <person name="Lin M.F."/>
            <person name="Santos M.A."/>
            <person name="Sakthikumar S."/>
            <person name="Munro C.A."/>
            <person name="Rheinbay E."/>
            <person name="Grabherr M."/>
            <person name="Forche A."/>
            <person name="Reedy J.L."/>
            <person name="Agrafioti I."/>
            <person name="Arnaud M.B."/>
            <person name="Bates S."/>
            <person name="Brown A.J."/>
            <person name="Brunke S."/>
            <person name="Costanzo M.C."/>
            <person name="Fitzpatrick D.A."/>
            <person name="de Groot P.W."/>
            <person name="Harris D."/>
            <person name="Hoyer L.L."/>
            <person name="Hube B."/>
            <person name="Klis F.M."/>
            <person name="Kodira C."/>
            <person name="Lennard N."/>
            <person name="Logue M.E."/>
            <person name="Martin R."/>
            <person name="Neiman A.M."/>
            <person name="Nikolaou E."/>
            <person name="Quail M.A."/>
            <person name="Quinn J."/>
            <person name="Santos M.C."/>
            <person name="Schmitzberger F.F."/>
            <person name="Sherlock G."/>
            <person name="Shah P."/>
            <person name="Silverstein K.A."/>
            <person name="Skrzypek M.S."/>
            <person name="Soll D."/>
            <person name="Staggs R."/>
            <person name="Stansfield I."/>
            <person name="Stumpf M.P."/>
            <person name="Sudbery P.E."/>
            <person name="Srikantha T."/>
            <person name="Zeng Q."/>
            <person name="Berman J."/>
            <person name="Berriman M."/>
            <person name="Heitman J."/>
            <person name="Gow N.A."/>
            <person name="Lorenz M.C."/>
            <person name="Birren B.W."/>
            <person name="Kellis M."/>
            <person name="Cuomo C.A."/>
        </authorList>
    </citation>
    <scope>NUCLEOTIDE SEQUENCE [LARGE SCALE GENOMIC DNA]</scope>
    <source>
        <strain evidence="10">ATCC 11503 / BCRC 21390 / CBS 2605 / JCM 1781 / NBRC 1676 / NRRL YB-4239</strain>
    </source>
</reference>
<evidence type="ECO:0000256" key="4">
    <source>
        <dbReference type="ARBA" id="ARBA00023187"/>
    </source>
</evidence>
<dbReference type="GO" id="GO:0000398">
    <property type="term" value="P:mRNA splicing, via spliceosome"/>
    <property type="evidence" value="ECO:0007669"/>
    <property type="project" value="TreeGrafter"/>
</dbReference>
<dbReference type="InterPro" id="IPR050781">
    <property type="entry name" value="CWC22_splicing_factor"/>
</dbReference>
<dbReference type="eggNOG" id="KOG2140">
    <property type="taxonomic scope" value="Eukaryota"/>
</dbReference>
<dbReference type="Gene3D" id="1.25.40.180">
    <property type="match status" value="1"/>
</dbReference>
<dbReference type="VEuPathDB" id="FungiDB:LELG_02360"/>
<dbReference type="OMA" id="ILTEDMR"/>
<evidence type="ECO:0000313" key="10">
    <source>
        <dbReference type="Proteomes" id="UP000001996"/>
    </source>
</evidence>
<evidence type="ECO:0000256" key="2">
    <source>
        <dbReference type="ARBA" id="ARBA00006856"/>
    </source>
</evidence>
<dbReference type="PROSITE" id="PS51366">
    <property type="entry name" value="MI"/>
    <property type="match status" value="1"/>
</dbReference>
<accession>A5DYC3</accession>
<dbReference type="InterPro" id="IPR003890">
    <property type="entry name" value="MIF4G-like_typ-3"/>
</dbReference>
<dbReference type="Proteomes" id="UP000001996">
    <property type="component" value="Unassembled WGS sequence"/>
</dbReference>
<evidence type="ECO:0000256" key="5">
    <source>
        <dbReference type="ARBA" id="ARBA00023242"/>
    </source>
</evidence>
<feature type="compositionally biased region" description="Basic and acidic residues" evidence="7">
    <location>
        <begin position="539"/>
        <end position="558"/>
    </location>
</feature>
<dbReference type="SUPFAM" id="SSF48371">
    <property type="entry name" value="ARM repeat"/>
    <property type="match status" value="1"/>
</dbReference>
<protein>
    <recommendedName>
        <fullName evidence="6">Pre-mRNA-splicing factor CWC22</fullName>
    </recommendedName>
</protein>
<feature type="compositionally biased region" description="Low complexity" evidence="7">
    <location>
        <begin position="559"/>
        <end position="593"/>
    </location>
</feature>
<dbReference type="Pfam" id="PF02847">
    <property type="entry name" value="MA3"/>
    <property type="match status" value="1"/>
</dbReference>
<evidence type="ECO:0000256" key="6">
    <source>
        <dbReference type="ARBA" id="ARBA00040804"/>
    </source>
</evidence>
<evidence type="ECO:0000256" key="3">
    <source>
        <dbReference type="ARBA" id="ARBA00022664"/>
    </source>
</evidence>
<dbReference type="PANTHER" id="PTHR18034">
    <property type="entry name" value="CELL CYCLE CONTROL PROTEIN CWF22-RELATED"/>
    <property type="match status" value="1"/>
</dbReference>
<dbReference type="FunCoup" id="A5DYC3">
    <property type="interactions" value="879"/>
</dbReference>
<comment type="subcellular location">
    <subcellularLocation>
        <location evidence="1">Nucleus</location>
    </subcellularLocation>
</comment>
<dbReference type="SMART" id="SM00544">
    <property type="entry name" value="MA3"/>
    <property type="match status" value="1"/>
</dbReference>
<dbReference type="InterPro" id="IPR003891">
    <property type="entry name" value="Initiation_fac_eIF4g_MI"/>
</dbReference>
<dbReference type="STRING" id="379508.A5DYC3"/>
<dbReference type="InterPro" id="IPR016024">
    <property type="entry name" value="ARM-type_fold"/>
</dbReference>
<dbReference type="AlphaFoldDB" id="A5DYC3"/>
<keyword evidence="5" id="KW-0539">Nucleus</keyword>
<evidence type="ECO:0000259" key="8">
    <source>
        <dbReference type="PROSITE" id="PS51366"/>
    </source>
</evidence>
<feature type="region of interest" description="Disordered" evidence="7">
    <location>
        <begin position="539"/>
        <end position="617"/>
    </location>
</feature>
<proteinExistence type="inferred from homology"/>
<keyword evidence="4" id="KW-0508">mRNA splicing</keyword>
<dbReference type="Pfam" id="PF02854">
    <property type="entry name" value="MIF4G"/>
    <property type="match status" value="1"/>
</dbReference>
<evidence type="ECO:0000313" key="9">
    <source>
        <dbReference type="EMBL" id="EDK44181.1"/>
    </source>
</evidence>